<keyword evidence="2" id="KW-1185">Reference proteome</keyword>
<dbReference type="Proteomes" id="UP000828390">
    <property type="component" value="Unassembled WGS sequence"/>
</dbReference>
<sequence>MVVAAEPGTAMLITHEVSMTSRESSPVMSSAECMSSPLIIFPGALGASEHM</sequence>
<protein>
    <submittedName>
        <fullName evidence="1">Uncharacterized protein</fullName>
    </submittedName>
</protein>
<evidence type="ECO:0000313" key="2">
    <source>
        <dbReference type="Proteomes" id="UP000828390"/>
    </source>
</evidence>
<reference evidence="1" key="1">
    <citation type="journal article" date="2019" name="bioRxiv">
        <title>The Genome of the Zebra Mussel, Dreissena polymorpha: A Resource for Invasive Species Research.</title>
        <authorList>
            <person name="McCartney M.A."/>
            <person name="Auch B."/>
            <person name="Kono T."/>
            <person name="Mallez S."/>
            <person name="Zhang Y."/>
            <person name="Obille A."/>
            <person name="Becker A."/>
            <person name="Abrahante J.E."/>
            <person name="Garbe J."/>
            <person name="Badalamenti J.P."/>
            <person name="Herman A."/>
            <person name="Mangelson H."/>
            <person name="Liachko I."/>
            <person name="Sullivan S."/>
            <person name="Sone E.D."/>
            <person name="Koren S."/>
            <person name="Silverstein K.A.T."/>
            <person name="Beckman K.B."/>
            <person name="Gohl D.M."/>
        </authorList>
    </citation>
    <scope>NUCLEOTIDE SEQUENCE</scope>
    <source>
        <strain evidence="1">Duluth1</strain>
        <tissue evidence="1">Whole animal</tissue>
    </source>
</reference>
<dbReference type="AlphaFoldDB" id="A0A9D4G3W5"/>
<dbReference type="EMBL" id="JAIWYP010000006">
    <property type="protein sequence ID" value="KAH3807092.1"/>
    <property type="molecule type" value="Genomic_DNA"/>
</dbReference>
<accession>A0A9D4G3W5</accession>
<organism evidence="1 2">
    <name type="scientific">Dreissena polymorpha</name>
    <name type="common">Zebra mussel</name>
    <name type="synonym">Mytilus polymorpha</name>
    <dbReference type="NCBI Taxonomy" id="45954"/>
    <lineage>
        <taxon>Eukaryota</taxon>
        <taxon>Metazoa</taxon>
        <taxon>Spiralia</taxon>
        <taxon>Lophotrochozoa</taxon>
        <taxon>Mollusca</taxon>
        <taxon>Bivalvia</taxon>
        <taxon>Autobranchia</taxon>
        <taxon>Heteroconchia</taxon>
        <taxon>Euheterodonta</taxon>
        <taxon>Imparidentia</taxon>
        <taxon>Neoheterodontei</taxon>
        <taxon>Myida</taxon>
        <taxon>Dreissenoidea</taxon>
        <taxon>Dreissenidae</taxon>
        <taxon>Dreissena</taxon>
    </lineage>
</organism>
<gene>
    <name evidence="1" type="ORF">DPMN_135425</name>
</gene>
<evidence type="ECO:0000313" key="1">
    <source>
        <dbReference type="EMBL" id="KAH3807092.1"/>
    </source>
</evidence>
<name>A0A9D4G3W5_DREPO</name>
<reference evidence="1" key="2">
    <citation type="submission" date="2020-11" db="EMBL/GenBank/DDBJ databases">
        <authorList>
            <person name="McCartney M.A."/>
            <person name="Auch B."/>
            <person name="Kono T."/>
            <person name="Mallez S."/>
            <person name="Becker A."/>
            <person name="Gohl D.M."/>
            <person name="Silverstein K.A.T."/>
            <person name="Koren S."/>
            <person name="Bechman K.B."/>
            <person name="Herman A."/>
            <person name="Abrahante J.E."/>
            <person name="Garbe J."/>
        </authorList>
    </citation>
    <scope>NUCLEOTIDE SEQUENCE</scope>
    <source>
        <strain evidence="1">Duluth1</strain>
        <tissue evidence="1">Whole animal</tissue>
    </source>
</reference>
<proteinExistence type="predicted"/>
<comment type="caution">
    <text evidence="1">The sequence shown here is derived from an EMBL/GenBank/DDBJ whole genome shotgun (WGS) entry which is preliminary data.</text>
</comment>